<evidence type="ECO:0000313" key="1">
    <source>
        <dbReference type="EMBL" id="EKC77472.1"/>
    </source>
</evidence>
<dbReference type="AlphaFoldDB" id="K1TWH1"/>
<keyword evidence="1" id="KW-0675">Receptor</keyword>
<feature type="non-terminal residue" evidence="1">
    <location>
        <position position="1"/>
    </location>
</feature>
<reference evidence="1" key="1">
    <citation type="journal article" date="2013" name="Environ. Microbiol.">
        <title>Microbiota from the distal guts of lean and obese adolescents exhibit partial functional redundancy besides clear differences in community structure.</title>
        <authorList>
            <person name="Ferrer M."/>
            <person name="Ruiz A."/>
            <person name="Lanza F."/>
            <person name="Haange S.B."/>
            <person name="Oberbach A."/>
            <person name="Till H."/>
            <person name="Bargiela R."/>
            <person name="Campoy C."/>
            <person name="Segura M.T."/>
            <person name="Richter M."/>
            <person name="von Bergen M."/>
            <person name="Seifert J."/>
            <person name="Suarez A."/>
        </authorList>
    </citation>
    <scope>NUCLEOTIDE SEQUENCE</scope>
</reference>
<sequence>IDAWDRTWIYDPVPDFSYGINLSMAYKGFDFSMFWQGVAGVDVENVAKYQTDFWGVNDVGGNKGARLLDAWTPQNPGSTIPAVSTINNGDEGRFSTYFIENGSYLKLRNLQIGYTLPHELTSKIMLDKVRIYISGQNLLTIKSRDFTGVDPEIPGWSYPIPTSVTGGIQLTF</sequence>
<proteinExistence type="predicted"/>
<organism evidence="1">
    <name type="scientific">human gut metagenome</name>
    <dbReference type="NCBI Taxonomy" id="408170"/>
    <lineage>
        <taxon>unclassified sequences</taxon>
        <taxon>metagenomes</taxon>
        <taxon>organismal metagenomes</taxon>
    </lineage>
</organism>
<accession>K1TWH1</accession>
<gene>
    <name evidence="1" type="ORF">LEA_04167</name>
</gene>
<name>K1TWH1_9ZZZZ</name>
<protein>
    <submittedName>
        <fullName evidence="1">TonB-dependent outer membrane receptor</fullName>
    </submittedName>
</protein>
<dbReference type="SUPFAM" id="SSF56935">
    <property type="entry name" value="Porins"/>
    <property type="match status" value="1"/>
</dbReference>
<dbReference type="EMBL" id="AJWY01002747">
    <property type="protein sequence ID" value="EKC77472.1"/>
    <property type="molecule type" value="Genomic_DNA"/>
</dbReference>
<comment type="caution">
    <text evidence="1">The sequence shown here is derived from an EMBL/GenBank/DDBJ whole genome shotgun (WGS) entry which is preliminary data.</text>
</comment>